<evidence type="ECO:0000313" key="1">
    <source>
        <dbReference type="EMBL" id="OUM20289.1"/>
    </source>
</evidence>
<dbReference type="Proteomes" id="UP000194903">
    <property type="component" value="Unassembled WGS sequence"/>
</dbReference>
<protein>
    <submittedName>
        <fullName evidence="1">Uncharacterized protein</fullName>
    </submittedName>
</protein>
<dbReference type="EMBL" id="NHOC01000006">
    <property type="protein sequence ID" value="OUM20289.1"/>
    <property type="molecule type" value="Genomic_DNA"/>
</dbReference>
<evidence type="ECO:0000313" key="2">
    <source>
        <dbReference type="Proteomes" id="UP000194903"/>
    </source>
</evidence>
<sequence length="172" mass="19034">PVELKDHMFDCVWDNTTISTRTVADVAQAGNCVDGLTYTYTANVDGQNYTHEESVTPGTHTYSVEWTWADDCSTATAKLTCDRCGATAEETATEDAQTITKSGYTAATCEEDGSISYKAKVTHDDVNYVSTKTLTIRLQAIAMAIRYGSGLRQMTEATRNCNLYLRKWRHTC</sequence>
<organism evidence="1 2">
    <name type="scientific">Butyricicoccus porcorum</name>
    <dbReference type="NCBI Taxonomy" id="1945634"/>
    <lineage>
        <taxon>Bacteria</taxon>
        <taxon>Bacillati</taxon>
        <taxon>Bacillota</taxon>
        <taxon>Clostridia</taxon>
        <taxon>Eubacteriales</taxon>
        <taxon>Butyricicoccaceae</taxon>
        <taxon>Butyricicoccus</taxon>
    </lineage>
</organism>
<name>A0A252F3H0_9FIRM</name>
<feature type="non-terminal residue" evidence="1">
    <location>
        <position position="1"/>
    </location>
</feature>
<proteinExistence type="predicted"/>
<accession>A0A252F3H0</accession>
<dbReference type="AlphaFoldDB" id="A0A252F3H0"/>
<dbReference type="RefSeq" id="WP_165761107.1">
    <property type="nucleotide sequence ID" value="NZ_NHOC01000006.1"/>
</dbReference>
<gene>
    <name evidence="1" type="ORF">CBW42_08205</name>
</gene>
<comment type="caution">
    <text evidence="1">The sequence shown here is derived from an EMBL/GenBank/DDBJ whole genome shotgun (WGS) entry which is preliminary data.</text>
</comment>
<reference evidence="1 2" key="1">
    <citation type="submission" date="2017-05" db="EMBL/GenBank/DDBJ databases">
        <title>Butyricicoccus porcorum sp. nov. a butyrate-producing bacterium from the swine intestinal tract.</title>
        <authorList>
            <person name="Trachsel J."/>
            <person name="Humphrey S."/>
            <person name="Allen H.K."/>
        </authorList>
    </citation>
    <scope>NUCLEOTIDE SEQUENCE [LARGE SCALE GENOMIC DNA]</scope>
    <source>
        <strain evidence="1">BB10</strain>
    </source>
</reference>
<keyword evidence="2" id="KW-1185">Reference proteome</keyword>